<protein>
    <recommendedName>
        <fullName evidence="5">Large ribosomal subunit protein bL25</fullName>
    </recommendedName>
    <alternativeName>
        <fullName evidence="5">General stress protein CTC</fullName>
    </alternativeName>
</protein>
<dbReference type="EMBL" id="NGKC01000010">
    <property type="protein sequence ID" value="RSU10896.1"/>
    <property type="molecule type" value="Genomic_DNA"/>
</dbReference>
<dbReference type="AlphaFoldDB" id="A0A430AS70"/>
<evidence type="ECO:0000313" key="8">
    <source>
        <dbReference type="EMBL" id="RSU10896.1"/>
    </source>
</evidence>
<proteinExistence type="inferred from homology"/>
<dbReference type="InterPro" id="IPR020057">
    <property type="entry name" value="Ribosomal_bL25_b-dom"/>
</dbReference>
<dbReference type="InterPro" id="IPR020056">
    <property type="entry name" value="Rbsml_bL25/Gln-tRNA_synth_N"/>
</dbReference>
<feature type="domain" description="Large ribosomal subunit protein bL25 L25" evidence="6">
    <location>
        <begin position="5"/>
        <end position="91"/>
    </location>
</feature>
<dbReference type="CDD" id="cd00495">
    <property type="entry name" value="Ribosomal_L25_TL5_CTC"/>
    <property type="match status" value="1"/>
</dbReference>
<dbReference type="InterPro" id="IPR029751">
    <property type="entry name" value="Ribosomal_L25_dom"/>
</dbReference>
<dbReference type="Proteomes" id="UP000286773">
    <property type="component" value="Unassembled WGS sequence"/>
</dbReference>
<dbReference type="SUPFAM" id="SSF50715">
    <property type="entry name" value="Ribosomal protein L25-like"/>
    <property type="match status" value="1"/>
</dbReference>
<reference evidence="8 9" key="1">
    <citation type="submission" date="2017-05" db="EMBL/GenBank/DDBJ databases">
        <title>Vagococcus spp. assemblies.</title>
        <authorList>
            <person name="Gulvik C.A."/>
        </authorList>
    </citation>
    <scope>NUCLEOTIDE SEQUENCE [LARGE SCALE GENOMIC DNA]</scope>
    <source>
        <strain evidence="8 9">LMG 24798</strain>
    </source>
</reference>
<organism evidence="8 9">
    <name type="scientific">Vagococcus acidifermentans</name>
    <dbReference type="NCBI Taxonomy" id="564710"/>
    <lineage>
        <taxon>Bacteria</taxon>
        <taxon>Bacillati</taxon>
        <taxon>Bacillota</taxon>
        <taxon>Bacilli</taxon>
        <taxon>Lactobacillales</taxon>
        <taxon>Enterococcaceae</taxon>
        <taxon>Vagococcus</taxon>
    </lineage>
</organism>
<dbReference type="GO" id="GO:0003735">
    <property type="term" value="F:structural constituent of ribosome"/>
    <property type="evidence" value="ECO:0007669"/>
    <property type="project" value="InterPro"/>
</dbReference>
<dbReference type="InterPro" id="IPR020930">
    <property type="entry name" value="Ribosomal_uL5_bac-type"/>
</dbReference>
<dbReference type="Pfam" id="PF01386">
    <property type="entry name" value="Ribosomal_L25p"/>
    <property type="match status" value="1"/>
</dbReference>
<dbReference type="PANTHER" id="PTHR33284">
    <property type="entry name" value="RIBOSOMAL PROTEIN L25/GLN-TRNA SYNTHETASE, ANTI-CODON-BINDING DOMAIN-CONTAINING PROTEIN"/>
    <property type="match status" value="1"/>
</dbReference>
<dbReference type="InterPro" id="IPR037121">
    <property type="entry name" value="Ribosomal_bL25_C"/>
</dbReference>
<dbReference type="NCBIfam" id="NF004133">
    <property type="entry name" value="PRK05618.2-4"/>
    <property type="match status" value="1"/>
</dbReference>
<evidence type="ECO:0000259" key="7">
    <source>
        <dbReference type="Pfam" id="PF14693"/>
    </source>
</evidence>
<name>A0A430AS70_9ENTE</name>
<sequence length="200" mass="22171">MSVILKVEERAVRPRSIRKKLRKEGRVPGSVYGKTIEDVTISVDAQTLDKTIRQNGLNGVYTLDVNGKKINTLLFDYQLDTFTKDWVHVEFLAVDMNEETEVEAELSVVGTAKGMKEGGILEQSLYSVVVSATPDKLPEQVEVDITDLAIGDALTIADIPKHDDYTIVNDPEEQILVIGAPRAIEEIEETEEGEAPSEEE</sequence>
<comment type="similarity">
    <text evidence="5">Belongs to the bacterial ribosomal protein bL25 family. CTC subfamily.</text>
</comment>
<evidence type="ECO:0000256" key="4">
    <source>
        <dbReference type="ARBA" id="ARBA00023274"/>
    </source>
</evidence>
<evidence type="ECO:0000259" key="6">
    <source>
        <dbReference type="Pfam" id="PF01386"/>
    </source>
</evidence>
<dbReference type="Pfam" id="PF14693">
    <property type="entry name" value="Ribosomal_TL5_C"/>
    <property type="match status" value="1"/>
</dbReference>
<keyword evidence="1 5" id="KW-0699">rRNA-binding</keyword>
<gene>
    <name evidence="5" type="primary">rplY</name>
    <name evidence="5" type="synonym">ctc</name>
    <name evidence="8" type="ORF">CBF27_09380</name>
</gene>
<comment type="function">
    <text evidence="5">This is one of the proteins that binds to the 5S RNA in the ribosome where it forms part of the central protuberance.</text>
</comment>
<comment type="caution">
    <text evidence="8">The sequence shown here is derived from an EMBL/GenBank/DDBJ whole genome shotgun (WGS) entry which is preliminary data.</text>
</comment>
<dbReference type="Gene3D" id="2.40.240.10">
    <property type="entry name" value="Ribosomal Protein L25, Chain P"/>
    <property type="match status" value="1"/>
</dbReference>
<dbReference type="NCBIfam" id="TIGR00731">
    <property type="entry name" value="bL25_bact_ctc"/>
    <property type="match status" value="1"/>
</dbReference>
<evidence type="ECO:0000256" key="5">
    <source>
        <dbReference type="HAMAP-Rule" id="MF_01334"/>
    </source>
</evidence>
<dbReference type="GO" id="GO:0006412">
    <property type="term" value="P:translation"/>
    <property type="evidence" value="ECO:0007669"/>
    <property type="project" value="UniProtKB-UniRule"/>
</dbReference>
<evidence type="ECO:0000256" key="2">
    <source>
        <dbReference type="ARBA" id="ARBA00022884"/>
    </source>
</evidence>
<dbReference type="PANTHER" id="PTHR33284:SF1">
    <property type="entry name" value="RIBOSOMAL PROTEIN L25_GLN-TRNA SYNTHETASE, ANTI-CODON-BINDING DOMAIN-CONTAINING PROTEIN"/>
    <property type="match status" value="1"/>
</dbReference>
<evidence type="ECO:0000256" key="1">
    <source>
        <dbReference type="ARBA" id="ARBA00022730"/>
    </source>
</evidence>
<dbReference type="InterPro" id="IPR011035">
    <property type="entry name" value="Ribosomal_bL25/Gln-tRNA_synth"/>
</dbReference>
<dbReference type="Gene3D" id="2.170.120.20">
    <property type="entry name" value="Ribosomal protein L25, beta domain"/>
    <property type="match status" value="1"/>
</dbReference>
<accession>A0A430AS70</accession>
<keyword evidence="9" id="KW-1185">Reference proteome</keyword>
<dbReference type="RefSeq" id="WP_126814045.1">
    <property type="nucleotide sequence ID" value="NZ_NGKC01000010.1"/>
</dbReference>
<evidence type="ECO:0000256" key="3">
    <source>
        <dbReference type="ARBA" id="ARBA00022980"/>
    </source>
</evidence>
<dbReference type="HAMAP" id="MF_01334">
    <property type="entry name" value="Ribosomal_bL25_CTC"/>
    <property type="match status" value="1"/>
</dbReference>
<comment type="subunit">
    <text evidence="5">Part of the 50S ribosomal subunit; part of the 5S rRNA/L5/L18/L25 subcomplex. Contacts the 5S rRNA. Binds to the 5S rRNA independently of L5 and L18.</text>
</comment>
<dbReference type="GO" id="GO:0008097">
    <property type="term" value="F:5S rRNA binding"/>
    <property type="evidence" value="ECO:0007669"/>
    <property type="project" value="InterPro"/>
</dbReference>
<feature type="domain" description="Large ribosomal subunit protein bL25 beta" evidence="7">
    <location>
        <begin position="100"/>
        <end position="182"/>
    </location>
</feature>
<dbReference type="InterPro" id="IPR001021">
    <property type="entry name" value="Ribosomal_bL25_long"/>
</dbReference>
<dbReference type="GO" id="GO:0022625">
    <property type="term" value="C:cytosolic large ribosomal subunit"/>
    <property type="evidence" value="ECO:0007669"/>
    <property type="project" value="TreeGrafter"/>
</dbReference>
<evidence type="ECO:0000313" key="9">
    <source>
        <dbReference type="Proteomes" id="UP000286773"/>
    </source>
</evidence>
<dbReference type="OrthoDB" id="9790002at2"/>
<keyword evidence="2 5" id="KW-0694">RNA-binding</keyword>
<keyword evidence="3 5" id="KW-0689">Ribosomal protein</keyword>
<keyword evidence="4 5" id="KW-0687">Ribonucleoprotein</keyword>